<name>A0A554LJB4_9BACT</name>
<dbReference type="AlphaFoldDB" id="A0A554LJB4"/>
<gene>
    <name evidence="1" type="ORF">CEN89_515</name>
</gene>
<dbReference type="EMBL" id="VMGK01000015">
    <property type="protein sequence ID" value="TSC92729.1"/>
    <property type="molecule type" value="Genomic_DNA"/>
</dbReference>
<protein>
    <submittedName>
        <fullName evidence="1">Uncharacterized protein</fullName>
    </submittedName>
</protein>
<reference evidence="1 2" key="1">
    <citation type="submission" date="2017-07" db="EMBL/GenBank/DDBJ databases">
        <title>Mechanisms for carbon and nitrogen cycling indicate functional differentiation within the Candidate Phyla Radiation.</title>
        <authorList>
            <person name="Danczak R.E."/>
            <person name="Johnston M.D."/>
            <person name="Kenah C."/>
            <person name="Slattery M."/>
            <person name="Wrighton K.C."/>
            <person name="Wilkins M.J."/>
        </authorList>
    </citation>
    <scope>NUCLEOTIDE SEQUENCE [LARGE SCALE GENOMIC DNA]</scope>
    <source>
        <strain evidence="1">Licking1014_7</strain>
    </source>
</reference>
<organism evidence="1 2">
    <name type="scientific">Candidatus Berkelbacteria bacterium Licking1014_7</name>
    <dbReference type="NCBI Taxonomy" id="2017147"/>
    <lineage>
        <taxon>Bacteria</taxon>
        <taxon>Candidatus Berkelbacteria</taxon>
    </lineage>
</organism>
<evidence type="ECO:0000313" key="1">
    <source>
        <dbReference type="EMBL" id="TSC92729.1"/>
    </source>
</evidence>
<evidence type="ECO:0000313" key="2">
    <source>
        <dbReference type="Proteomes" id="UP000315689"/>
    </source>
</evidence>
<dbReference type="Proteomes" id="UP000315689">
    <property type="component" value="Unassembled WGS sequence"/>
</dbReference>
<proteinExistence type="predicted"/>
<sequence length="74" mass="8093">MHTTAESAEQAQVHYVDRQPNDFLCETCLAELPDMRIASLAESFSAIGLLDAHPRCVNCGHPLTPTHHLIVAVV</sequence>
<comment type="caution">
    <text evidence="1">The sequence shown here is derived from an EMBL/GenBank/DDBJ whole genome shotgun (WGS) entry which is preliminary data.</text>
</comment>
<accession>A0A554LJB4</accession>